<evidence type="ECO:0000259" key="5">
    <source>
        <dbReference type="Pfam" id="PF00496"/>
    </source>
</evidence>
<dbReference type="GO" id="GO:1904680">
    <property type="term" value="F:peptide transmembrane transporter activity"/>
    <property type="evidence" value="ECO:0007669"/>
    <property type="project" value="TreeGrafter"/>
</dbReference>
<evidence type="ECO:0000313" key="6">
    <source>
        <dbReference type="EMBL" id="KAA0909614.1"/>
    </source>
</evidence>
<reference evidence="6 7" key="1">
    <citation type="submission" date="2019-07" db="EMBL/GenBank/DDBJ databases">
        <title>Aquicoccus porphyridii gen. nov., sp. nov., isolated from a small marine red alga, Porphyridium marinum.</title>
        <authorList>
            <person name="Liu L."/>
        </authorList>
    </citation>
    <scope>NUCLEOTIDE SEQUENCE [LARGE SCALE GENOMIC DNA]</scope>
    <source>
        <strain evidence="6 7">L1 8-17</strain>
    </source>
</reference>
<dbReference type="Proteomes" id="UP000325291">
    <property type="component" value="Unassembled WGS sequence"/>
</dbReference>
<protein>
    <submittedName>
        <fullName evidence="6">ABC transporter substrate-binding protein</fullName>
    </submittedName>
</protein>
<comment type="similarity">
    <text evidence="2">Belongs to the bacterial solute-binding protein 5 family.</text>
</comment>
<proteinExistence type="inferred from homology"/>
<dbReference type="GO" id="GO:0043190">
    <property type="term" value="C:ATP-binding cassette (ABC) transporter complex"/>
    <property type="evidence" value="ECO:0007669"/>
    <property type="project" value="InterPro"/>
</dbReference>
<dbReference type="Pfam" id="PF00496">
    <property type="entry name" value="SBP_bac_5"/>
    <property type="match status" value="1"/>
</dbReference>
<evidence type="ECO:0000256" key="2">
    <source>
        <dbReference type="ARBA" id="ARBA00005695"/>
    </source>
</evidence>
<feature type="chain" id="PRO_5022724971" evidence="4">
    <location>
        <begin position="21"/>
        <end position="512"/>
    </location>
</feature>
<dbReference type="Gene3D" id="3.90.76.10">
    <property type="entry name" value="Dipeptide-binding Protein, Domain 1"/>
    <property type="match status" value="1"/>
</dbReference>
<gene>
    <name evidence="6" type="ORF">FLO80_20805</name>
</gene>
<dbReference type="InterPro" id="IPR000914">
    <property type="entry name" value="SBP_5_dom"/>
</dbReference>
<comment type="subcellular location">
    <subcellularLocation>
        <location evidence="1">Periplasm</location>
    </subcellularLocation>
</comment>
<evidence type="ECO:0000256" key="3">
    <source>
        <dbReference type="ARBA" id="ARBA00022729"/>
    </source>
</evidence>
<evidence type="ECO:0000313" key="7">
    <source>
        <dbReference type="Proteomes" id="UP000325291"/>
    </source>
</evidence>
<organism evidence="6 7">
    <name type="scientific">Aquicoccus porphyridii</name>
    <dbReference type="NCBI Taxonomy" id="1852029"/>
    <lineage>
        <taxon>Bacteria</taxon>
        <taxon>Pseudomonadati</taxon>
        <taxon>Pseudomonadota</taxon>
        <taxon>Alphaproteobacteria</taxon>
        <taxon>Rhodobacterales</taxon>
        <taxon>Paracoccaceae</taxon>
        <taxon>Aquicoccus</taxon>
    </lineage>
</organism>
<dbReference type="InterPro" id="IPR039424">
    <property type="entry name" value="SBP_5"/>
</dbReference>
<name>A0A5A9YXJ0_9RHOB</name>
<dbReference type="SUPFAM" id="SSF53850">
    <property type="entry name" value="Periplasmic binding protein-like II"/>
    <property type="match status" value="1"/>
</dbReference>
<dbReference type="InterPro" id="IPR030678">
    <property type="entry name" value="Peptide/Ni-bd"/>
</dbReference>
<evidence type="ECO:0000256" key="4">
    <source>
        <dbReference type="SAM" id="SignalP"/>
    </source>
</evidence>
<dbReference type="RefSeq" id="WP_111369314.1">
    <property type="nucleotide sequence ID" value="NZ_VINQ01000030.1"/>
</dbReference>
<evidence type="ECO:0000256" key="1">
    <source>
        <dbReference type="ARBA" id="ARBA00004418"/>
    </source>
</evidence>
<comment type="caution">
    <text evidence="6">The sequence shown here is derived from an EMBL/GenBank/DDBJ whole genome shotgun (WGS) entry which is preliminary data.</text>
</comment>
<dbReference type="PANTHER" id="PTHR30290:SF38">
    <property type="entry name" value="D,D-DIPEPTIDE-BINDING PERIPLASMIC PROTEIN DDPA-RELATED"/>
    <property type="match status" value="1"/>
</dbReference>
<accession>A0A5A9YXJ0</accession>
<keyword evidence="7" id="KW-1185">Reference proteome</keyword>
<dbReference type="PANTHER" id="PTHR30290">
    <property type="entry name" value="PERIPLASMIC BINDING COMPONENT OF ABC TRANSPORTER"/>
    <property type="match status" value="1"/>
</dbReference>
<dbReference type="EMBL" id="VINQ01000030">
    <property type="protein sequence ID" value="KAA0909614.1"/>
    <property type="molecule type" value="Genomic_DNA"/>
</dbReference>
<dbReference type="PIRSF" id="PIRSF002741">
    <property type="entry name" value="MppA"/>
    <property type="match status" value="1"/>
</dbReference>
<sequence length="512" mass="56377">MKRTLALSALLAGLATGAAADTLVVRLNSDIRGTDGVNRDANTDTVLHHVFETLVAFRDDLTVGPLLAESWEVSEDGKTYSFTLREGAMFHNGDPVISQDVKWNWERRNSEEVDWFCKPYFDGSQGLEVTSVETPDERTVVFNLAGSNALFLAQLANIQCNMWIASPENANDDGSWKQETAIGSGPFMLGAWEKGQSITLEKFADYAPLDTPMSGLAGDRTAKVDEVEFLIVPDQSTAETALYAGQIDVLPGLDAAKIEEAEGKGMAVSSTAGLSFTPILIQTDDDLMSDVRLRRAISHAVDFEAIAEARSYGLAEWNSSAVAQASAYFDADFREWPGYDLEKSRALLDEAGYDGEPIVIQTNSRYTGMYENGVLLQAMLQQAGINAELQTLEWATQLDNYLAGTFQIQSFGYSARLDPAQMYGVLLGDKEERPTAQWENARAEELLLESMQTTDFDKRKALFKEIHGLMVEDVPLLGLYYEPVVDAVSPRLEGYSVWPGDKTRAWGVSKTD</sequence>
<dbReference type="AlphaFoldDB" id="A0A5A9YXJ0"/>
<feature type="signal peptide" evidence="4">
    <location>
        <begin position="1"/>
        <end position="20"/>
    </location>
</feature>
<feature type="domain" description="Solute-binding protein family 5" evidence="5">
    <location>
        <begin position="63"/>
        <end position="423"/>
    </location>
</feature>
<dbReference type="Gene3D" id="3.10.105.10">
    <property type="entry name" value="Dipeptide-binding Protein, Domain 3"/>
    <property type="match status" value="1"/>
</dbReference>
<dbReference type="Gene3D" id="3.40.190.10">
    <property type="entry name" value="Periplasmic binding protein-like II"/>
    <property type="match status" value="1"/>
</dbReference>
<dbReference type="GO" id="GO:0030288">
    <property type="term" value="C:outer membrane-bounded periplasmic space"/>
    <property type="evidence" value="ECO:0007669"/>
    <property type="project" value="UniProtKB-ARBA"/>
</dbReference>
<dbReference type="GO" id="GO:0015833">
    <property type="term" value="P:peptide transport"/>
    <property type="evidence" value="ECO:0007669"/>
    <property type="project" value="TreeGrafter"/>
</dbReference>
<keyword evidence="3 4" id="KW-0732">Signal</keyword>